<keyword evidence="7 18" id="KW-0227">DNA damage</keyword>
<feature type="transmembrane region" description="Helical" evidence="20">
    <location>
        <begin position="918"/>
        <end position="938"/>
    </location>
</feature>
<dbReference type="Pfam" id="PF12344">
    <property type="entry name" value="UvrB"/>
    <property type="match status" value="1"/>
</dbReference>
<evidence type="ECO:0000256" key="15">
    <source>
        <dbReference type="ARBA" id="ARBA00026033"/>
    </source>
</evidence>
<dbReference type="GO" id="GO:0009432">
    <property type="term" value="P:SOS response"/>
    <property type="evidence" value="ECO:0007669"/>
    <property type="project" value="UniProtKB-UniRule"/>
</dbReference>
<feature type="compositionally biased region" description="Basic and acidic residues" evidence="19">
    <location>
        <begin position="700"/>
        <end position="714"/>
    </location>
</feature>
<feature type="compositionally biased region" description="Basic residues" evidence="19">
    <location>
        <begin position="653"/>
        <end position="669"/>
    </location>
</feature>
<dbReference type="GO" id="GO:0003677">
    <property type="term" value="F:DNA binding"/>
    <property type="evidence" value="ECO:0007669"/>
    <property type="project" value="UniProtKB-UniRule"/>
</dbReference>
<dbReference type="Gene3D" id="1.20.1250.20">
    <property type="entry name" value="MFS general substrate transporter like domains"/>
    <property type="match status" value="1"/>
</dbReference>
<gene>
    <name evidence="18 24" type="primary">uvrB</name>
    <name evidence="24" type="ORF">BN971_01104</name>
</gene>
<dbReference type="FunFam" id="3.40.50.300:FF:000257">
    <property type="entry name" value="UvrABC system protein B"/>
    <property type="match status" value="1"/>
</dbReference>
<dbReference type="PROSITE" id="PS51194">
    <property type="entry name" value="HELICASE_CTER"/>
    <property type="match status" value="1"/>
</dbReference>
<dbReference type="PROSITE" id="PS51192">
    <property type="entry name" value="HELICASE_ATP_BIND_1"/>
    <property type="match status" value="1"/>
</dbReference>
<dbReference type="Proteomes" id="UP000198875">
    <property type="component" value="Unassembled WGS sequence"/>
</dbReference>
<evidence type="ECO:0000256" key="10">
    <source>
        <dbReference type="ARBA" id="ARBA00022881"/>
    </source>
</evidence>
<evidence type="ECO:0000256" key="8">
    <source>
        <dbReference type="ARBA" id="ARBA00022769"/>
    </source>
</evidence>
<evidence type="ECO:0000256" key="18">
    <source>
        <dbReference type="HAMAP-Rule" id="MF_00204"/>
    </source>
</evidence>
<evidence type="ECO:0000256" key="20">
    <source>
        <dbReference type="SAM" id="Phobius"/>
    </source>
</evidence>
<dbReference type="PROSITE" id="PS50850">
    <property type="entry name" value="MFS"/>
    <property type="match status" value="1"/>
</dbReference>
<dbReference type="InterPro" id="IPR004807">
    <property type="entry name" value="UvrB"/>
</dbReference>
<keyword evidence="11 20" id="KW-1133">Transmembrane helix</keyword>
<dbReference type="FunFam" id="3.40.50.300:FF:000401">
    <property type="entry name" value="UvrABC system protein B"/>
    <property type="match status" value="1"/>
</dbReference>
<feature type="transmembrane region" description="Helical" evidence="20">
    <location>
        <begin position="767"/>
        <end position="791"/>
    </location>
</feature>
<evidence type="ECO:0000256" key="13">
    <source>
        <dbReference type="ARBA" id="ARBA00023204"/>
    </source>
</evidence>
<keyword evidence="6 18" id="KW-0547">Nucleotide-binding</keyword>
<feature type="transmembrane region" description="Helical" evidence="20">
    <location>
        <begin position="798"/>
        <end position="817"/>
    </location>
</feature>
<dbReference type="Pfam" id="PF00271">
    <property type="entry name" value="Helicase_C"/>
    <property type="match status" value="1"/>
</dbReference>
<comment type="subunit">
    <text evidence="15 18">Forms a heterotetramer with UvrA during the search for lesions. Interacts with UvrC in an incision complex.</text>
</comment>
<feature type="domain" description="Helicase ATP-binding" evidence="22">
    <location>
        <begin position="49"/>
        <end position="178"/>
    </location>
</feature>
<evidence type="ECO:0000256" key="2">
    <source>
        <dbReference type="ARBA" id="ARBA00004651"/>
    </source>
</evidence>
<name>A0A0U0W4R0_MYCBE</name>
<dbReference type="InterPro" id="IPR024759">
    <property type="entry name" value="UvrB_YAD/RRR_dom"/>
</dbReference>
<evidence type="ECO:0000313" key="25">
    <source>
        <dbReference type="Proteomes" id="UP000198875"/>
    </source>
</evidence>
<dbReference type="InterPro" id="IPR036259">
    <property type="entry name" value="MFS_trans_sf"/>
</dbReference>
<dbReference type="SMART" id="SM00487">
    <property type="entry name" value="DEXDc"/>
    <property type="match status" value="1"/>
</dbReference>
<evidence type="ECO:0000256" key="17">
    <source>
        <dbReference type="ARBA" id="ARBA00077137"/>
    </source>
</evidence>
<keyword evidence="13 18" id="KW-0234">DNA repair</keyword>
<evidence type="ECO:0000256" key="14">
    <source>
        <dbReference type="ARBA" id="ARBA00023236"/>
    </source>
</evidence>
<evidence type="ECO:0000256" key="7">
    <source>
        <dbReference type="ARBA" id="ARBA00022763"/>
    </source>
</evidence>
<dbReference type="InterPro" id="IPR014001">
    <property type="entry name" value="Helicase_ATP-bd"/>
</dbReference>
<feature type="transmembrane region" description="Helical" evidence="20">
    <location>
        <begin position="944"/>
        <end position="964"/>
    </location>
</feature>
<keyword evidence="5 20" id="KW-0812">Transmembrane</keyword>
<evidence type="ECO:0000256" key="11">
    <source>
        <dbReference type="ARBA" id="ARBA00022989"/>
    </source>
</evidence>
<dbReference type="InterPro" id="IPR027417">
    <property type="entry name" value="P-loop_NTPase"/>
</dbReference>
<reference evidence="24 25" key="1">
    <citation type="submission" date="2015-03" db="EMBL/GenBank/DDBJ databases">
        <authorList>
            <person name="Murphy D."/>
        </authorList>
    </citation>
    <scope>NUCLEOTIDE SEQUENCE [LARGE SCALE GENOMIC DNA]</scope>
    <source>
        <strain evidence="24 25">DSM 44277</strain>
    </source>
</reference>
<keyword evidence="12 20" id="KW-0472">Membrane</keyword>
<evidence type="ECO:0000256" key="4">
    <source>
        <dbReference type="ARBA" id="ARBA00022490"/>
    </source>
</evidence>
<feature type="transmembrane region" description="Helical" evidence="20">
    <location>
        <begin position="823"/>
        <end position="844"/>
    </location>
</feature>
<keyword evidence="14 18" id="KW-0742">SOS response</keyword>
<dbReference type="GO" id="GO:0005886">
    <property type="term" value="C:plasma membrane"/>
    <property type="evidence" value="ECO:0007669"/>
    <property type="project" value="UniProtKB-SubCell"/>
</dbReference>
<keyword evidence="10 18" id="KW-0267">Excision nuclease</keyword>
<dbReference type="Gene3D" id="3.40.50.300">
    <property type="entry name" value="P-loop containing nucleotide triphosphate hydrolases"/>
    <property type="match status" value="3"/>
</dbReference>
<feature type="transmembrane region" description="Helical" evidence="20">
    <location>
        <begin position="884"/>
        <end position="906"/>
    </location>
</feature>
<dbReference type="GO" id="GO:0016887">
    <property type="term" value="F:ATP hydrolysis activity"/>
    <property type="evidence" value="ECO:0007669"/>
    <property type="project" value="InterPro"/>
</dbReference>
<dbReference type="SUPFAM" id="SSF52540">
    <property type="entry name" value="P-loop containing nucleoside triphosphate hydrolases"/>
    <property type="match status" value="2"/>
</dbReference>
<accession>A0A0U0W4R0</accession>
<evidence type="ECO:0000256" key="12">
    <source>
        <dbReference type="ARBA" id="ARBA00023136"/>
    </source>
</evidence>
<sequence>MAFATEHPVVAHSEYRAVDEVVRAGGRFEVVSPHAPAGDQPAAIDELERRIRSGERDVVLLGATGTGKSATTAWLIERLQRPTLVMAPNKTLAAQLANELREMLPYNAVEYFVSYYDYYQPEAYIAQTDTYIEKDSSINDDVERLRHSATSALLSRRDVVVVASVSCIYGLGTPQSYLDRSVELQVGNEVPRDGLLRLLVDVQYTRNDLSFTRGSFRVRGDTVEIIPSYEELAVRIEFFGDEIEALYYLHPLTGEVIRQVDSLRIFPATHYVAGPERMAHAISTIEEELAERLAELEAQGKLLEAQRLRMRTGYDIEMMRQVGFCSGIENYSRHIDGRGPGSPPATLLDYFPEDFLLVIDESHVTVPQIGGMYEGDMSRKRNLVEYGFRLPSACDNRPLTWEEFADRIGQTVYLSATPGPYELSQSGGEFVEQVIRPTGLVDPKVVVKPTKGQIDDLIGEIRKRTDADERVLVTTLTKKMAEDLTDYLLEMGIRVRYLHSEVDTLRRVELLRQLRLGEYDVLVGINLLREGLDLPEVSLVSILDADKEGFLRSTRSLIQTIGRAARNVSGEVHMYADKITDSMKEAIDETERRRAKQIAYNEAHGIDPQPLRKKIADILDQVYREADDTDVGIGGSGRNASRGRRAQGEPERRRVRGPRHGKHAARRARRPDQGPHRADAGRRAGPAVRAGRPVPRRDRRPQEGTARDGRRRVEVTSPAGSWRQLLGAKYLGVSVVLAGGVALYATNEFLTSSLLPNTVADIGGRRLYAWVTTLYLVGSVVAATLVSAILLRLGARASYLLGLALFGLASLACGAAPTMELLIASRALQGVAGGLLAGLGYAVINAALPPALWTRGSALVSAMWGVATVVGPATGGLFAQFGLWRWAFVAMAALTALMAALVPVALPATRSASAPADFAVPVRSLVVIGVAALVISVAQIPHNAAATFGLLLAGIALVGLFVVVDRRRRPAVLPPSVFGPGPLKWIYLTMGVLMAGAMVDIYVPLFGQQLAHLQPVTAGFLGAAVAVGWTVSELVSASLQNPRIVRRAILAAPLVVASGLALGALTQRDDASVGTVALWALALLLDGVGIGMAWPHLSARAMDSVDDPGEGGAAAAAINTVQLISAAFGAGLAGVVVNAAHGGDAAAARWLFTVFTVLSAAGVICSYRATRGARVHTLR</sequence>
<evidence type="ECO:0000256" key="9">
    <source>
        <dbReference type="ARBA" id="ARBA00022840"/>
    </source>
</evidence>
<comment type="domain">
    <text evidence="18">The beta-hairpin motif is involved in DNA binding.</text>
</comment>
<feature type="compositionally biased region" description="Basic and acidic residues" evidence="19">
    <location>
        <begin position="670"/>
        <end position="682"/>
    </location>
</feature>
<proteinExistence type="inferred from homology"/>
<keyword evidence="9 18" id="KW-0067">ATP-binding</keyword>
<dbReference type="CDD" id="cd17916">
    <property type="entry name" value="DEXHc_UvrB"/>
    <property type="match status" value="1"/>
</dbReference>
<dbReference type="Pfam" id="PF04851">
    <property type="entry name" value="ResIII"/>
    <property type="match status" value="1"/>
</dbReference>
<dbReference type="CDD" id="cd18790">
    <property type="entry name" value="SF2_C_UvrB"/>
    <property type="match status" value="1"/>
</dbReference>
<dbReference type="AlphaFoldDB" id="A0A0U0W4R0"/>
<feature type="short sequence motif" description="Beta-hairpin" evidence="18">
    <location>
        <begin position="115"/>
        <end position="138"/>
    </location>
</feature>
<comment type="subcellular location">
    <subcellularLocation>
        <location evidence="2">Cell membrane</location>
        <topology evidence="2">Multi-pass membrane protein</topology>
    </subcellularLocation>
    <subcellularLocation>
        <location evidence="1 18">Cytoplasm</location>
    </subcellularLocation>
</comment>
<comment type="similarity">
    <text evidence="3 18">Belongs to the UvrB family.</text>
</comment>
<feature type="domain" description="Helicase C-terminal" evidence="23">
    <location>
        <begin position="453"/>
        <end position="619"/>
    </location>
</feature>
<dbReference type="EMBL" id="CSTD01000001">
    <property type="protein sequence ID" value="CPR07808.1"/>
    <property type="molecule type" value="Genomic_DNA"/>
</dbReference>
<feature type="transmembrane region" description="Helical" evidence="20">
    <location>
        <begin position="1011"/>
        <end position="1032"/>
    </location>
</feature>
<dbReference type="PANTHER" id="PTHR24029">
    <property type="entry name" value="UVRABC SYSTEM PROTEIN B"/>
    <property type="match status" value="1"/>
</dbReference>
<dbReference type="HAMAP" id="MF_00204">
    <property type="entry name" value="UvrB"/>
    <property type="match status" value="1"/>
</dbReference>
<dbReference type="InterPro" id="IPR001650">
    <property type="entry name" value="Helicase_C-like"/>
</dbReference>
<dbReference type="GO" id="GO:0009380">
    <property type="term" value="C:excinuclease repair complex"/>
    <property type="evidence" value="ECO:0007669"/>
    <property type="project" value="InterPro"/>
</dbReference>
<keyword evidence="8 18" id="KW-0228">DNA excision</keyword>
<dbReference type="InterPro" id="IPR006935">
    <property type="entry name" value="Helicase/UvrB_N"/>
</dbReference>
<evidence type="ECO:0000256" key="5">
    <source>
        <dbReference type="ARBA" id="ARBA00022692"/>
    </source>
</evidence>
<feature type="transmembrane region" description="Helical" evidence="20">
    <location>
        <begin position="1044"/>
        <end position="1065"/>
    </location>
</feature>
<evidence type="ECO:0000256" key="16">
    <source>
        <dbReference type="ARBA" id="ARBA00029504"/>
    </source>
</evidence>
<dbReference type="Pfam" id="PF07690">
    <property type="entry name" value="MFS_1"/>
    <property type="match status" value="1"/>
</dbReference>
<dbReference type="GO" id="GO:0009381">
    <property type="term" value="F:excinuclease ABC activity"/>
    <property type="evidence" value="ECO:0007669"/>
    <property type="project" value="UniProtKB-UniRule"/>
</dbReference>
<evidence type="ECO:0000256" key="1">
    <source>
        <dbReference type="ARBA" id="ARBA00004496"/>
    </source>
</evidence>
<feature type="domain" description="Major facilitator superfamily (MFS) profile" evidence="21">
    <location>
        <begin position="733"/>
        <end position="1174"/>
    </location>
</feature>
<comment type="function">
    <text evidence="18">The UvrABC repair system catalyzes the recognition and processing of DNA lesions. A damage recognition complex composed of 2 UvrA and 2 UvrB subunits scans DNA for abnormalities. Upon binding of the UvrA(2)B(2) complex to a putative damaged site, the DNA wraps around one UvrB monomer. DNA wrap is dependent on ATP binding by UvrB and probably causes local melting of the DNA helix, facilitating insertion of UvrB beta-hairpin between the DNA strands. Then UvrB probes one DNA strand for the presence of a lesion. If a lesion is found the UvrA subunits dissociate and the UvrB-DNA preincision complex is formed. This complex is subsequently bound by UvrC and the second UvrB is released. If no lesion is found, the DNA wraps around the other UvrB subunit that will check the other stand for damage.</text>
</comment>
<dbReference type="InterPro" id="IPR011701">
    <property type="entry name" value="MFS"/>
</dbReference>
<organism evidence="24 25">
    <name type="scientific">Mycobacterium bohemicum DSM 44277</name>
    <dbReference type="NCBI Taxonomy" id="1236609"/>
    <lineage>
        <taxon>Bacteria</taxon>
        <taxon>Bacillati</taxon>
        <taxon>Actinomycetota</taxon>
        <taxon>Actinomycetes</taxon>
        <taxon>Mycobacteriales</taxon>
        <taxon>Mycobacteriaceae</taxon>
        <taxon>Mycobacterium</taxon>
    </lineage>
</organism>
<dbReference type="NCBIfam" id="NF003673">
    <property type="entry name" value="PRK05298.1"/>
    <property type="match status" value="1"/>
</dbReference>
<evidence type="ECO:0000313" key="24">
    <source>
        <dbReference type="EMBL" id="CPR07808.1"/>
    </source>
</evidence>
<dbReference type="GO" id="GO:0005737">
    <property type="term" value="C:cytoplasm"/>
    <property type="evidence" value="ECO:0007669"/>
    <property type="project" value="UniProtKB-SubCell"/>
</dbReference>
<evidence type="ECO:0000256" key="19">
    <source>
        <dbReference type="SAM" id="MobiDB-lite"/>
    </source>
</evidence>
<evidence type="ECO:0000259" key="21">
    <source>
        <dbReference type="PROSITE" id="PS50850"/>
    </source>
</evidence>
<protein>
    <recommendedName>
        <fullName evidence="16 18">UvrABC system protein B</fullName>
        <shortName evidence="18">Protein UvrB</shortName>
    </recommendedName>
    <alternativeName>
        <fullName evidence="17 18">Excinuclease ABC subunit B</fullName>
    </alternativeName>
</protein>
<dbReference type="PANTHER" id="PTHR24029:SF0">
    <property type="entry name" value="UVRABC SYSTEM PROTEIN B"/>
    <property type="match status" value="1"/>
</dbReference>
<dbReference type="Gene3D" id="1.20.1720.10">
    <property type="entry name" value="Multidrug resistance protein D"/>
    <property type="match status" value="1"/>
</dbReference>
<feature type="binding site" evidence="18">
    <location>
        <begin position="62"/>
        <end position="69"/>
    </location>
    <ligand>
        <name>ATP</name>
        <dbReference type="ChEBI" id="CHEBI:30616"/>
    </ligand>
</feature>
<feature type="transmembrane region" description="Helical" evidence="20">
    <location>
        <begin position="1115"/>
        <end position="1141"/>
    </location>
</feature>
<feature type="transmembrane region" description="Helical" evidence="20">
    <location>
        <begin position="985"/>
        <end position="1005"/>
    </location>
</feature>
<dbReference type="InterPro" id="IPR041471">
    <property type="entry name" value="UvrB_inter"/>
</dbReference>
<feature type="transmembrane region" description="Helical" evidence="20">
    <location>
        <begin position="1147"/>
        <end position="1169"/>
    </location>
</feature>
<dbReference type="SUPFAM" id="SSF103473">
    <property type="entry name" value="MFS general substrate transporter"/>
    <property type="match status" value="1"/>
</dbReference>
<feature type="transmembrane region" description="Helical" evidence="20">
    <location>
        <begin position="856"/>
        <end position="878"/>
    </location>
</feature>
<dbReference type="Pfam" id="PF17757">
    <property type="entry name" value="UvrB_inter"/>
    <property type="match status" value="1"/>
</dbReference>
<dbReference type="FunFam" id="3.40.50.300:FF:000477">
    <property type="entry name" value="UvrABC system protein B"/>
    <property type="match status" value="1"/>
</dbReference>
<evidence type="ECO:0000256" key="3">
    <source>
        <dbReference type="ARBA" id="ARBA00008533"/>
    </source>
</evidence>
<feature type="compositionally biased region" description="Low complexity" evidence="19">
    <location>
        <begin position="683"/>
        <end position="693"/>
    </location>
</feature>
<keyword evidence="4 18" id="KW-0963">Cytoplasm</keyword>
<dbReference type="GO" id="GO:0005524">
    <property type="term" value="F:ATP binding"/>
    <property type="evidence" value="ECO:0007669"/>
    <property type="project" value="UniProtKB-UniRule"/>
</dbReference>
<evidence type="ECO:0000259" key="23">
    <source>
        <dbReference type="PROSITE" id="PS51194"/>
    </source>
</evidence>
<dbReference type="GO" id="GO:0022857">
    <property type="term" value="F:transmembrane transporter activity"/>
    <property type="evidence" value="ECO:0007669"/>
    <property type="project" value="InterPro"/>
</dbReference>
<dbReference type="InterPro" id="IPR020846">
    <property type="entry name" value="MFS_dom"/>
</dbReference>
<dbReference type="NCBIfam" id="TIGR00631">
    <property type="entry name" value="uvrb"/>
    <property type="match status" value="1"/>
</dbReference>
<dbReference type="GO" id="GO:0006289">
    <property type="term" value="P:nucleotide-excision repair"/>
    <property type="evidence" value="ECO:0007669"/>
    <property type="project" value="UniProtKB-UniRule"/>
</dbReference>
<dbReference type="SMART" id="SM00490">
    <property type="entry name" value="HELICc"/>
    <property type="match status" value="1"/>
</dbReference>
<feature type="region of interest" description="Disordered" evidence="19">
    <location>
        <begin position="628"/>
        <end position="715"/>
    </location>
</feature>
<evidence type="ECO:0000259" key="22">
    <source>
        <dbReference type="PROSITE" id="PS51192"/>
    </source>
</evidence>
<feature type="transmembrane region" description="Helical" evidence="20">
    <location>
        <begin position="1071"/>
        <end position="1094"/>
    </location>
</feature>
<evidence type="ECO:0000256" key="6">
    <source>
        <dbReference type="ARBA" id="ARBA00022741"/>
    </source>
</evidence>